<protein>
    <submittedName>
        <fullName evidence="1">WD40-repeat-containing domain protein</fullName>
    </submittedName>
</protein>
<organism evidence="1 2">
    <name type="scientific">Hygrophoropsis aurantiaca</name>
    <dbReference type="NCBI Taxonomy" id="72124"/>
    <lineage>
        <taxon>Eukaryota</taxon>
        <taxon>Fungi</taxon>
        <taxon>Dikarya</taxon>
        <taxon>Basidiomycota</taxon>
        <taxon>Agaricomycotina</taxon>
        <taxon>Agaricomycetes</taxon>
        <taxon>Agaricomycetidae</taxon>
        <taxon>Boletales</taxon>
        <taxon>Coniophorineae</taxon>
        <taxon>Hygrophoropsidaceae</taxon>
        <taxon>Hygrophoropsis</taxon>
    </lineage>
</organism>
<accession>A0ACB8A4U4</accession>
<evidence type="ECO:0000313" key="2">
    <source>
        <dbReference type="Proteomes" id="UP000790377"/>
    </source>
</evidence>
<comment type="caution">
    <text evidence="1">The sequence shown here is derived from an EMBL/GenBank/DDBJ whole genome shotgun (WGS) entry which is preliminary data.</text>
</comment>
<dbReference type="EMBL" id="MU267849">
    <property type="protein sequence ID" value="KAH7908071.1"/>
    <property type="molecule type" value="Genomic_DNA"/>
</dbReference>
<gene>
    <name evidence="1" type="ORF">BJ138DRAFT_1013496</name>
</gene>
<sequence>MARSLRYQDLGILGGEHTDTITCLEFSPSGTYLAAGSLDGRLSIWSPKTGKLLYIVRGNVGILSLVWNPPRQNNLLCGLEDGLVVSISIGSDLLASGYSAHNLPVECITVSGTYVATGAYNEICLWNFQENKPWTRFKCFSLPPTIGVNQDKEIIVTSLHWRSPSILLVSYLHHGIALLEVPSLTIISFKPIQTLAGHTSLSPDCRYLAVSNLLTGCDIYDLAVGNPVATLKGDANPHLRLPVLFVHRGYGLLAGSTTGEVRLWDANSGRLLHTLQHEGSASDPLMKGHFSFQESRSRFVIATGIRRGINDVPHVQLWQALDICEAIFPYLLYLHA</sequence>
<keyword evidence="2" id="KW-1185">Reference proteome</keyword>
<dbReference type="Proteomes" id="UP000790377">
    <property type="component" value="Unassembled WGS sequence"/>
</dbReference>
<name>A0ACB8A4U4_9AGAM</name>
<reference evidence="1" key="1">
    <citation type="journal article" date="2021" name="New Phytol.">
        <title>Evolutionary innovations through gain and loss of genes in the ectomycorrhizal Boletales.</title>
        <authorList>
            <person name="Wu G."/>
            <person name="Miyauchi S."/>
            <person name="Morin E."/>
            <person name="Kuo A."/>
            <person name="Drula E."/>
            <person name="Varga T."/>
            <person name="Kohler A."/>
            <person name="Feng B."/>
            <person name="Cao Y."/>
            <person name="Lipzen A."/>
            <person name="Daum C."/>
            <person name="Hundley H."/>
            <person name="Pangilinan J."/>
            <person name="Johnson J."/>
            <person name="Barry K."/>
            <person name="LaButti K."/>
            <person name="Ng V."/>
            <person name="Ahrendt S."/>
            <person name="Min B."/>
            <person name="Choi I.G."/>
            <person name="Park H."/>
            <person name="Plett J.M."/>
            <person name="Magnuson J."/>
            <person name="Spatafora J.W."/>
            <person name="Nagy L.G."/>
            <person name="Henrissat B."/>
            <person name="Grigoriev I.V."/>
            <person name="Yang Z.L."/>
            <person name="Xu J."/>
            <person name="Martin F.M."/>
        </authorList>
    </citation>
    <scope>NUCLEOTIDE SEQUENCE</scope>
    <source>
        <strain evidence="1">ATCC 28755</strain>
    </source>
</reference>
<proteinExistence type="predicted"/>
<evidence type="ECO:0000313" key="1">
    <source>
        <dbReference type="EMBL" id="KAH7908071.1"/>
    </source>
</evidence>